<name>A0A9P8NVZ8_9ASCO</name>
<gene>
    <name evidence="1" type="ORF">OGAPHI_006720</name>
</gene>
<evidence type="ECO:0000313" key="1">
    <source>
        <dbReference type="EMBL" id="KAH3661313.1"/>
    </source>
</evidence>
<dbReference type="RefSeq" id="XP_046058437.1">
    <property type="nucleotide sequence ID" value="XM_046208036.1"/>
</dbReference>
<reference evidence="1" key="1">
    <citation type="journal article" date="2021" name="Open Biol.">
        <title>Shared evolutionary footprints suggest mitochondrial oxidative damage underlies multiple complex I losses in fungi.</title>
        <authorList>
            <person name="Schikora-Tamarit M.A."/>
            <person name="Marcet-Houben M."/>
            <person name="Nosek J."/>
            <person name="Gabaldon T."/>
        </authorList>
    </citation>
    <scope>NUCLEOTIDE SEQUENCE</scope>
    <source>
        <strain evidence="1">CBS6075</strain>
    </source>
</reference>
<dbReference type="Proteomes" id="UP000769157">
    <property type="component" value="Unassembled WGS sequence"/>
</dbReference>
<evidence type="ECO:0000313" key="2">
    <source>
        <dbReference type="Proteomes" id="UP000769157"/>
    </source>
</evidence>
<accession>A0A9P8NVZ8</accession>
<protein>
    <submittedName>
        <fullName evidence="1">Uncharacterized protein</fullName>
    </submittedName>
</protein>
<organism evidence="1 2">
    <name type="scientific">Ogataea philodendri</name>
    <dbReference type="NCBI Taxonomy" id="1378263"/>
    <lineage>
        <taxon>Eukaryota</taxon>
        <taxon>Fungi</taxon>
        <taxon>Dikarya</taxon>
        <taxon>Ascomycota</taxon>
        <taxon>Saccharomycotina</taxon>
        <taxon>Pichiomycetes</taxon>
        <taxon>Pichiales</taxon>
        <taxon>Pichiaceae</taxon>
        <taxon>Ogataea</taxon>
    </lineage>
</organism>
<dbReference type="GeneID" id="70238684"/>
<reference evidence="1" key="2">
    <citation type="submission" date="2021-01" db="EMBL/GenBank/DDBJ databases">
        <authorList>
            <person name="Schikora-Tamarit M.A."/>
        </authorList>
    </citation>
    <scope>NUCLEOTIDE SEQUENCE</scope>
    <source>
        <strain evidence="1">CBS6075</strain>
    </source>
</reference>
<dbReference type="AlphaFoldDB" id="A0A9P8NVZ8"/>
<comment type="caution">
    <text evidence="1">The sequence shown here is derived from an EMBL/GenBank/DDBJ whole genome shotgun (WGS) entry which is preliminary data.</text>
</comment>
<keyword evidence="2" id="KW-1185">Reference proteome</keyword>
<sequence>MSISCALSSEWKCCDRAVSWTSGEDIVGFPRKALSGDLIRDDSDEPDPVAVCFLTKVGDISGSATGSTKESAEGGGDRGPSLLGSLVLECTSCGNVWAIGVDSTDSGDRCCMQNKTALCLHGAPLDHVQQVVQHSERWSRNVVLLGHIQSVTNNDLVLGVVTLSDVDEHRRRVPFTVIGPDHEVDDGFWQVHAVALGNGKDLFHGWTNDRVDTSKQLESANVHVGERGGRVDRGVVHELSPSRVVHVLVVDDVVLVVAVEINKVLTFLLLLGIV</sequence>
<proteinExistence type="predicted"/>
<dbReference type="EMBL" id="JAEUBE010000487">
    <property type="protein sequence ID" value="KAH3661313.1"/>
    <property type="molecule type" value="Genomic_DNA"/>
</dbReference>